<dbReference type="HOGENOM" id="CLU_2469288_0_0_1"/>
<sequence>MKELRWCSKVQPRLYGSTVVIGEHAGITISFTYEIVQISQLCQISLSYRQKPTTMKGLGIGIRVIELILRLCESTARVFLDNVVESIM</sequence>
<dbReference type="AlphaFoldDB" id="H0EUI2"/>
<organism evidence="1 2">
    <name type="scientific">Glarea lozoyensis (strain ATCC 74030 / MF5533)</name>
    <dbReference type="NCBI Taxonomy" id="1104152"/>
    <lineage>
        <taxon>Eukaryota</taxon>
        <taxon>Fungi</taxon>
        <taxon>Dikarya</taxon>
        <taxon>Ascomycota</taxon>
        <taxon>Pezizomycotina</taxon>
        <taxon>Leotiomycetes</taxon>
        <taxon>Helotiales</taxon>
        <taxon>Helotiaceae</taxon>
        <taxon>Glarea</taxon>
    </lineage>
</organism>
<gene>
    <name evidence="1" type="ORF">M7I_6408</name>
</gene>
<dbReference type="EMBL" id="AGUE01000171">
    <property type="protein sequence ID" value="EHK97825.1"/>
    <property type="molecule type" value="Genomic_DNA"/>
</dbReference>
<proteinExistence type="predicted"/>
<dbReference type="Proteomes" id="UP000005446">
    <property type="component" value="Unassembled WGS sequence"/>
</dbReference>
<evidence type="ECO:0000313" key="2">
    <source>
        <dbReference type="Proteomes" id="UP000005446"/>
    </source>
</evidence>
<accession>H0EUI2</accession>
<reference evidence="1 2" key="1">
    <citation type="journal article" date="2012" name="Eukaryot. Cell">
        <title>Genome sequence of the fungus Glarea lozoyensis: the first genome sequence of a species from the Helotiaceae family.</title>
        <authorList>
            <person name="Youssar L."/>
            <person name="Gruening B.A."/>
            <person name="Erxleben A."/>
            <person name="Guenther S."/>
            <person name="Huettel W."/>
        </authorList>
    </citation>
    <scope>NUCLEOTIDE SEQUENCE [LARGE SCALE GENOMIC DNA]</scope>
    <source>
        <strain evidence="2">ATCC 74030 / MF5533</strain>
    </source>
</reference>
<dbReference type="InParanoid" id="H0EUI2"/>
<protein>
    <submittedName>
        <fullName evidence="1">Uncharacterized protein</fullName>
    </submittedName>
</protein>
<evidence type="ECO:0000313" key="1">
    <source>
        <dbReference type="EMBL" id="EHK97825.1"/>
    </source>
</evidence>
<comment type="caution">
    <text evidence="1">The sequence shown here is derived from an EMBL/GenBank/DDBJ whole genome shotgun (WGS) entry which is preliminary data.</text>
</comment>
<name>H0EUI2_GLAL7</name>
<keyword evidence="2" id="KW-1185">Reference proteome</keyword>